<keyword evidence="1" id="KW-0472">Membrane</keyword>
<dbReference type="RefSeq" id="WP_123856027.1">
    <property type="nucleotide sequence ID" value="NZ_CP033923.1"/>
</dbReference>
<feature type="transmembrane region" description="Helical" evidence="1">
    <location>
        <begin position="73"/>
        <end position="95"/>
    </location>
</feature>
<dbReference type="Proteomes" id="UP000278288">
    <property type="component" value="Chromosome"/>
</dbReference>
<feature type="transmembrane region" description="Helical" evidence="1">
    <location>
        <begin position="133"/>
        <end position="152"/>
    </location>
</feature>
<feature type="transmembrane region" description="Helical" evidence="1">
    <location>
        <begin position="101"/>
        <end position="126"/>
    </location>
</feature>
<sequence>MKVNFLFTLGILLILTLLKDQYYFLDYRQIIAILTAITLLILLIQLVIPLISRVIDNKRFYNKFLVLFFMKRIGILFLSLVPIILTFILANNYLIDFNSGYLFFILSSIFCLGIFGYIVLETIIFYRKKRHRLFLINIYLIFYVLLTCFCFDV</sequence>
<dbReference type="AlphaFoldDB" id="A0AAD0YLS3"/>
<accession>A0AAD0YLS3</accession>
<keyword evidence="1" id="KW-1133">Transmembrane helix</keyword>
<dbReference type="EMBL" id="CP033923">
    <property type="protein sequence ID" value="AZA89551.1"/>
    <property type="molecule type" value="Genomic_DNA"/>
</dbReference>
<organism evidence="2 3">
    <name type="scientific">Chryseobacterium nakagawai</name>
    <dbReference type="NCBI Taxonomy" id="1241982"/>
    <lineage>
        <taxon>Bacteria</taxon>
        <taxon>Pseudomonadati</taxon>
        <taxon>Bacteroidota</taxon>
        <taxon>Flavobacteriia</taxon>
        <taxon>Flavobacteriales</taxon>
        <taxon>Weeksellaceae</taxon>
        <taxon>Chryseobacterium group</taxon>
        <taxon>Chryseobacterium</taxon>
    </lineage>
</organism>
<gene>
    <name evidence="2" type="ORF">EG343_02355</name>
</gene>
<reference evidence="2 3" key="1">
    <citation type="submission" date="2018-11" db="EMBL/GenBank/DDBJ databases">
        <title>Proposal to divide the Flavobacteriaceae and reorganize its genera based on Amino Acid Identity values calculated from whole genome sequences.</title>
        <authorList>
            <person name="Nicholson A.C."/>
            <person name="Gulvik C.A."/>
            <person name="Whitney A.M."/>
            <person name="Humrighouse B.W."/>
            <person name="Bell M."/>
            <person name="Holmes B."/>
            <person name="Steigerwalt A.G."/>
            <person name="Villarma A."/>
            <person name="Sheth M."/>
            <person name="Batra D."/>
            <person name="Pryor J."/>
            <person name="Bernardet J.-F."/>
            <person name="Hugo C."/>
            <person name="Kampfer P."/>
            <person name="Newman J."/>
            <person name="McQuiston J.R."/>
        </authorList>
    </citation>
    <scope>NUCLEOTIDE SEQUENCE [LARGE SCALE GENOMIC DNA]</scope>
    <source>
        <strain evidence="2 3">G0041</strain>
    </source>
</reference>
<dbReference type="KEGG" id="cnk:EG343_02355"/>
<feature type="transmembrane region" description="Helical" evidence="1">
    <location>
        <begin position="29"/>
        <end position="52"/>
    </location>
</feature>
<name>A0AAD0YLS3_CHRNA</name>
<evidence type="ECO:0000256" key="1">
    <source>
        <dbReference type="SAM" id="Phobius"/>
    </source>
</evidence>
<evidence type="ECO:0000313" key="2">
    <source>
        <dbReference type="EMBL" id="AZA89551.1"/>
    </source>
</evidence>
<evidence type="ECO:0000313" key="3">
    <source>
        <dbReference type="Proteomes" id="UP000278288"/>
    </source>
</evidence>
<proteinExistence type="predicted"/>
<protein>
    <submittedName>
        <fullName evidence="2">Uncharacterized protein</fullName>
    </submittedName>
</protein>
<keyword evidence="1" id="KW-0812">Transmembrane</keyword>
<keyword evidence="3" id="KW-1185">Reference proteome</keyword>